<name>E1LC64_9FIRM</name>
<protein>
    <recommendedName>
        <fullName evidence="3">CRISPR-associated RAMP protein</fullName>
    </recommendedName>
</protein>
<evidence type="ECO:0008006" key="3">
    <source>
        <dbReference type="Google" id="ProtNLM"/>
    </source>
</evidence>
<dbReference type="AlphaFoldDB" id="E1LC64"/>
<accession>E1LC64</accession>
<proteinExistence type="predicted"/>
<dbReference type="EMBL" id="AEDS01000048">
    <property type="protein sequence ID" value="EFL57802.1"/>
    <property type="molecule type" value="Genomic_DNA"/>
</dbReference>
<sequence>MEQVKITITVKSPTLIASSSTAGVLTATRGSIDGRILRGVFASHFIKSHNLGKEAHKNQEFMDLFYGDLRFVSAYKDTVKGTSFPAPLSLQRNKHPKDNDSVTDLFTGEDLVGYKGVKGFIVQDGNNCSLVPIETAIRLHMSRSSEKERIQGRSKDGNIFNYEFLEPNQVFVGTVIGPKTALEAFVRQFHKELDCYIGRSRYTEYGHCEVEIGEITSIPAPESKEDSVYIRLHTPLLLGNESIVNVIGDAVQEIGSDISVDSVHASYQEEQNFNSIWGVRSSSEPAASAGSVIKLVKASGWTQDDLAKLQHILYNGMGGRVHEGYGQGRLWTPRKLEMVKLEEPKIAEVTSLHQSTRDLARKILEKQVILNARLRAANDVDTYIKPGFNVGGQAKHFTTVLLAELGMDHKNGYKTLQSFVKKVKDDDKILANNLKPFNIKHEYTSKSDKYVNLMDYIITFDKDMLLDACLSKSGESGTYYEISTKLVNMIGINKEEFSKVVVYEYWLYFFRHIRKIQFRHIKKIQ</sequence>
<evidence type="ECO:0000313" key="2">
    <source>
        <dbReference type="Proteomes" id="UP000005942"/>
    </source>
</evidence>
<organism evidence="1 2">
    <name type="scientific">Veillonella atypica ACS-134-V-Col7a</name>
    <dbReference type="NCBI Taxonomy" id="866778"/>
    <lineage>
        <taxon>Bacteria</taxon>
        <taxon>Bacillati</taxon>
        <taxon>Bacillota</taxon>
        <taxon>Negativicutes</taxon>
        <taxon>Veillonellales</taxon>
        <taxon>Veillonellaceae</taxon>
        <taxon>Veillonella</taxon>
    </lineage>
</organism>
<reference evidence="1 2" key="1">
    <citation type="submission" date="2010-08" db="EMBL/GenBank/DDBJ databases">
        <authorList>
            <person name="Durkin A.S."/>
            <person name="Madupu R."/>
            <person name="Torralba M."/>
            <person name="Gillis M."/>
            <person name="Methe B."/>
            <person name="Sutton G."/>
            <person name="Nelson K.E."/>
        </authorList>
    </citation>
    <scope>NUCLEOTIDE SEQUENCE [LARGE SCALE GENOMIC DNA]</scope>
    <source>
        <strain evidence="1 2">ACS-134-V-Col7a</strain>
    </source>
</reference>
<comment type="caution">
    <text evidence="1">The sequence shown here is derived from an EMBL/GenBank/DDBJ whole genome shotgun (WGS) entry which is preliminary data.</text>
</comment>
<evidence type="ECO:0000313" key="1">
    <source>
        <dbReference type="EMBL" id="EFL57802.1"/>
    </source>
</evidence>
<gene>
    <name evidence="1" type="ORF">HMPREF9684_1945</name>
</gene>
<dbReference type="Proteomes" id="UP000005942">
    <property type="component" value="Unassembled WGS sequence"/>
</dbReference>
<dbReference type="RefSeq" id="WP_005380765.1">
    <property type="nucleotide sequence ID" value="NZ_AEDS01000048.1"/>
</dbReference>